<evidence type="ECO:0000313" key="3">
    <source>
        <dbReference type="EMBL" id="WVY89976.1"/>
    </source>
</evidence>
<reference evidence="3 4" key="1">
    <citation type="journal article" date="2023" name="Life. Sci Alliance">
        <title>Evolutionary insights into 3D genome organization and epigenetic landscape of Vigna mungo.</title>
        <authorList>
            <person name="Junaid A."/>
            <person name="Singh B."/>
            <person name="Bhatia S."/>
        </authorList>
    </citation>
    <scope>NUCLEOTIDE SEQUENCE [LARGE SCALE GENOMIC DNA]</scope>
    <source>
        <strain evidence="3">Urdbean</strain>
    </source>
</reference>
<evidence type="ECO:0000256" key="1">
    <source>
        <dbReference type="SAM" id="MobiDB-lite"/>
    </source>
</evidence>
<name>A0AAQ3MFI1_VIGMU</name>
<proteinExistence type="predicted"/>
<keyword evidence="4" id="KW-1185">Reference proteome</keyword>
<feature type="domain" description="Syntaxin N-terminal" evidence="2">
    <location>
        <begin position="18"/>
        <end position="58"/>
    </location>
</feature>
<feature type="region of interest" description="Disordered" evidence="1">
    <location>
        <begin position="1"/>
        <end position="22"/>
    </location>
</feature>
<dbReference type="GO" id="GO:0016020">
    <property type="term" value="C:membrane"/>
    <property type="evidence" value="ECO:0007669"/>
    <property type="project" value="InterPro"/>
</dbReference>
<gene>
    <name evidence="3" type="ORF">V8G54_035490</name>
</gene>
<dbReference type="Pfam" id="PF00804">
    <property type="entry name" value="Syntaxin"/>
    <property type="match status" value="1"/>
</dbReference>
<evidence type="ECO:0000259" key="2">
    <source>
        <dbReference type="Pfam" id="PF00804"/>
    </source>
</evidence>
<dbReference type="InterPro" id="IPR006011">
    <property type="entry name" value="Syntaxin_N"/>
</dbReference>
<dbReference type="EMBL" id="CP144690">
    <property type="protein sequence ID" value="WVY89976.1"/>
    <property type="molecule type" value="Genomic_DNA"/>
</dbReference>
<dbReference type="Proteomes" id="UP001374535">
    <property type="component" value="Chromosome 11"/>
</dbReference>
<organism evidence="3 4">
    <name type="scientific">Vigna mungo</name>
    <name type="common">Black gram</name>
    <name type="synonym">Phaseolus mungo</name>
    <dbReference type="NCBI Taxonomy" id="3915"/>
    <lineage>
        <taxon>Eukaryota</taxon>
        <taxon>Viridiplantae</taxon>
        <taxon>Streptophyta</taxon>
        <taxon>Embryophyta</taxon>
        <taxon>Tracheophyta</taxon>
        <taxon>Spermatophyta</taxon>
        <taxon>Magnoliopsida</taxon>
        <taxon>eudicotyledons</taxon>
        <taxon>Gunneridae</taxon>
        <taxon>Pentapetalae</taxon>
        <taxon>rosids</taxon>
        <taxon>fabids</taxon>
        <taxon>Fabales</taxon>
        <taxon>Fabaceae</taxon>
        <taxon>Papilionoideae</taxon>
        <taxon>50 kb inversion clade</taxon>
        <taxon>NPAAA clade</taxon>
        <taxon>indigoferoid/millettioid clade</taxon>
        <taxon>Phaseoleae</taxon>
        <taxon>Vigna</taxon>
    </lineage>
</organism>
<evidence type="ECO:0000313" key="4">
    <source>
        <dbReference type="Proteomes" id="UP001374535"/>
    </source>
</evidence>
<feature type="compositionally biased region" description="Basic and acidic residues" evidence="1">
    <location>
        <begin position="1"/>
        <end position="16"/>
    </location>
</feature>
<accession>A0AAQ3MFI1</accession>
<protein>
    <recommendedName>
        <fullName evidence="2">Syntaxin N-terminal domain-containing protein</fullName>
    </recommendedName>
</protein>
<dbReference type="AlphaFoldDB" id="A0AAQ3MFI1"/>
<sequence>MHRETHPAHRITEVKPKNRKSFSGLKDGTPAIYRTRIAVTNGLRKKLKELMIEFQELNHVDLLSAAFISPRNSAILLSHHVLSVHLHSNLAPNWCFCEENMLPIKVVDNGLATLATGCPNLRRLHVISASQMGLLSIAEEHHEGVSLEL</sequence>